<sequence>MSQDRSPETCPTTNGMPMLGLGTWQNTDPDQCAESVRTALEMGYRHVDTAQAYENEGDVGEGLARADVDREDVFLATKIWISNLAHDDVLETARESLDRLGVDSLDLLYVHWPARTYEPDETLSAFSKLYDEGLIENVGVSNFLPEQLEAAIEICDAPIVANQVELHPMLPQPDLREACDRHDVDVVAYSPLARGAVFDQPTIQEVADKHDASEAQISLAWLREKGVTAIPKATGEAHIRDNWESLAVELDAEDVDAIDSIEERSRKVDPDFGPWN</sequence>
<comment type="caution">
    <text evidence="6">The sequence shown here is derived from an EMBL/GenBank/DDBJ whole genome shotgun (WGS) entry which is preliminary data.</text>
</comment>
<dbReference type="PROSITE" id="PS00062">
    <property type="entry name" value="ALDOKETO_REDUCTASE_2"/>
    <property type="match status" value="1"/>
</dbReference>
<dbReference type="InterPro" id="IPR036812">
    <property type="entry name" value="NAD(P)_OxRdtase_dom_sf"/>
</dbReference>
<feature type="compositionally biased region" description="Polar residues" evidence="4">
    <location>
        <begin position="1"/>
        <end position="15"/>
    </location>
</feature>
<dbReference type="RefSeq" id="WP_250141509.1">
    <property type="nucleotide sequence ID" value="NZ_JALIQP010000004.1"/>
</dbReference>
<accession>A0ABD5PNI2</accession>
<dbReference type="PANTHER" id="PTHR43827:SF3">
    <property type="entry name" value="NADP-DEPENDENT OXIDOREDUCTASE DOMAIN-CONTAINING PROTEIN"/>
    <property type="match status" value="1"/>
</dbReference>
<evidence type="ECO:0000256" key="4">
    <source>
        <dbReference type="SAM" id="MobiDB-lite"/>
    </source>
</evidence>
<comment type="similarity">
    <text evidence="1">Belongs to the aldo/keto reductase family.</text>
</comment>
<dbReference type="GO" id="GO:0016616">
    <property type="term" value="F:oxidoreductase activity, acting on the CH-OH group of donors, NAD or NADP as acceptor"/>
    <property type="evidence" value="ECO:0007669"/>
    <property type="project" value="UniProtKB-ARBA"/>
</dbReference>
<dbReference type="SUPFAM" id="SSF51430">
    <property type="entry name" value="NAD(P)-linked oxidoreductase"/>
    <property type="match status" value="1"/>
</dbReference>
<proteinExistence type="inferred from homology"/>
<name>A0ABD5PNI2_9EURY</name>
<evidence type="ECO:0000313" key="7">
    <source>
        <dbReference type="Proteomes" id="UP001595898"/>
    </source>
</evidence>
<dbReference type="FunFam" id="3.20.20.100:FF:000002">
    <property type="entry name" value="2,5-diketo-D-gluconic acid reductase A"/>
    <property type="match status" value="1"/>
</dbReference>
<dbReference type="InterPro" id="IPR020471">
    <property type="entry name" value="AKR"/>
</dbReference>
<gene>
    <name evidence="6" type="ORF">ACFO5R_09205</name>
</gene>
<dbReference type="PIRSF" id="PIRSF000097">
    <property type="entry name" value="AKR"/>
    <property type="match status" value="1"/>
</dbReference>
<evidence type="ECO:0000256" key="3">
    <source>
        <dbReference type="ARBA" id="ARBA00023002"/>
    </source>
</evidence>
<feature type="domain" description="NADP-dependent oxidoreductase" evidence="5">
    <location>
        <begin position="19"/>
        <end position="262"/>
    </location>
</feature>
<keyword evidence="7" id="KW-1185">Reference proteome</keyword>
<dbReference type="InterPro" id="IPR018170">
    <property type="entry name" value="Aldo/ket_reductase_CS"/>
</dbReference>
<dbReference type="InterPro" id="IPR023210">
    <property type="entry name" value="NADP_OxRdtase_dom"/>
</dbReference>
<evidence type="ECO:0000256" key="1">
    <source>
        <dbReference type="ARBA" id="ARBA00007905"/>
    </source>
</evidence>
<feature type="region of interest" description="Disordered" evidence="4">
    <location>
        <begin position="1"/>
        <end position="27"/>
    </location>
</feature>
<dbReference type="Proteomes" id="UP001595898">
    <property type="component" value="Unassembled WGS sequence"/>
</dbReference>
<dbReference type="AlphaFoldDB" id="A0ABD5PNI2"/>
<evidence type="ECO:0000259" key="5">
    <source>
        <dbReference type="Pfam" id="PF00248"/>
    </source>
</evidence>
<dbReference type="EMBL" id="JBHSFA010000005">
    <property type="protein sequence ID" value="MFC4542104.1"/>
    <property type="molecule type" value="Genomic_DNA"/>
</dbReference>
<organism evidence="6 7">
    <name type="scientific">Halosolutus amylolyticus</name>
    <dbReference type="NCBI Taxonomy" id="2932267"/>
    <lineage>
        <taxon>Archaea</taxon>
        <taxon>Methanobacteriati</taxon>
        <taxon>Methanobacteriota</taxon>
        <taxon>Stenosarchaea group</taxon>
        <taxon>Halobacteria</taxon>
        <taxon>Halobacteriales</taxon>
        <taxon>Natrialbaceae</taxon>
        <taxon>Halosolutus</taxon>
    </lineage>
</organism>
<keyword evidence="3" id="KW-0560">Oxidoreductase</keyword>
<dbReference type="PRINTS" id="PR00069">
    <property type="entry name" value="ALDKETRDTASE"/>
</dbReference>
<evidence type="ECO:0000313" key="6">
    <source>
        <dbReference type="EMBL" id="MFC4542104.1"/>
    </source>
</evidence>
<protein>
    <submittedName>
        <fullName evidence="6">Aldo/keto reductase</fullName>
    </submittedName>
</protein>
<dbReference type="Pfam" id="PF00248">
    <property type="entry name" value="Aldo_ket_red"/>
    <property type="match status" value="1"/>
</dbReference>
<dbReference type="PANTHER" id="PTHR43827">
    <property type="entry name" value="2,5-DIKETO-D-GLUCONIC ACID REDUCTASE"/>
    <property type="match status" value="1"/>
</dbReference>
<reference evidence="6 7" key="1">
    <citation type="journal article" date="2019" name="Int. J. Syst. Evol. Microbiol.">
        <title>The Global Catalogue of Microorganisms (GCM) 10K type strain sequencing project: providing services to taxonomists for standard genome sequencing and annotation.</title>
        <authorList>
            <consortium name="The Broad Institute Genomics Platform"/>
            <consortium name="The Broad Institute Genome Sequencing Center for Infectious Disease"/>
            <person name="Wu L."/>
            <person name="Ma J."/>
        </authorList>
    </citation>
    <scope>NUCLEOTIDE SEQUENCE [LARGE SCALE GENOMIC DNA]</scope>
    <source>
        <strain evidence="6 7">WLHS5</strain>
    </source>
</reference>
<dbReference type="PROSITE" id="PS00798">
    <property type="entry name" value="ALDOKETO_REDUCTASE_1"/>
    <property type="match status" value="1"/>
</dbReference>
<evidence type="ECO:0000256" key="2">
    <source>
        <dbReference type="ARBA" id="ARBA00022857"/>
    </source>
</evidence>
<dbReference type="Gene3D" id="3.20.20.100">
    <property type="entry name" value="NADP-dependent oxidoreductase domain"/>
    <property type="match status" value="1"/>
</dbReference>
<keyword evidence="2" id="KW-0521">NADP</keyword>